<dbReference type="PANTHER" id="PTHR34106:SF5">
    <property type="entry name" value="GLYCOSIDASE"/>
    <property type="match status" value="1"/>
</dbReference>
<dbReference type="SUPFAM" id="SSF75005">
    <property type="entry name" value="Arabinanase/levansucrase/invertase"/>
    <property type="match status" value="1"/>
</dbReference>
<evidence type="ECO:0000256" key="2">
    <source>
        <dbReference type="ARBA" id="ARBA00022679"/>
    </source>
</evidence>
<dbReference type="EMBL" id="QWIU01000002">
    <property type="protein sequence ID" value="RNA62956.1"/>
    <property type="molecule type" value="Genomic_DNA"/>
</dbReference>
<dbReference type="PANTHER" id="PTHR34106">
    <property type="entry name" value="GLYCOSIDASE"/>
    <property type="match status" value="1"/>
</dbReference>
<proteinExistence type="inferred from homology"/>
<dbReference type="PIRSF" id="PIRSF016202">
    <property type="entry name" value="PH1107"/>
    <property type="match status" value="1"/>
</dbReference>
<dbReference type="AlphaFoldDB" id="A0A3M7TIW5"/>
<dbReference type="Gene3D" id="2.115.10.20">
    <property type="entry name" value="Glycosyl hydrolase domain, family 43"/>
    <property type="match status" value="1"/>
</dbReference>
<accession>A0A3M7TIW5</accession>
<evidence type="ECO:0000313" key="4">
    <source>
        <dbReference type="EMBL" id="RNA62956.1"/>
    </source>
</evidence>
<dbReference type="GO" id="GO:0016757">
    <property type="term" value="F:glycosyltransferase activity"/>
    <property type="evidence" value="ECO:0007669"/>
    <property type="project" value="UniProtKB-KW"/>
</dbReference>
<keyword evidence="1" id="KW-0328">Glycosyltransferase</keyword>
<reference evidence="4 5" key="1">
    <citation type="submission" date="2018-08" db="EMBL/GenBank/DDBJ databases">
        <title>Chryseobacterium nematophagum: a novel matrix digesting pathogen of nematodes.</title>
        <authorList>
            <person name="Page A."/>
            <person name="Roberts M."/>
            <person name="Felix M.-A."/>
            <person name="Weir W."/>
        </authorList>
    </citation>
    <scope>NUCLEOTIDE SEQUENCE [LARGE SCALE GENOMIC DNA]</scope>
    <source>
        <strain evidence="4 5">JUb129</strain>
    </source>
</reference>
<comment type="caution">
    <text evidence="4">The sequence shown here is derived from an EMBL/GenBank/DDBJ whole genome shotgun (WGS) entry which is preliminary data.</text>
</comment>
<evidence type="ECO:0000256" key="1">
    <source>
        <dbReference type="ARBA" id="ARBA00022676"/>
    </source>
</evidence>
<keyword evidence="2" id="KW-0808">Transferase</keyword>
<dbReference type="InterPro" id="IPR007184">
    <property type="entry name" value="Mannoside_phosphorylase"/>
</dbReference>
<dbReference type="Proteomes" id="UP000278775">
    <property type="component" value="Unassembled WGS sequence"/>
</dbReference>
<evidence type="ECO:0000256" key="3">
    <source>
        <dbReference type="ARBA" id="ARBA00024356"/>
    </source>
</evidence>
<dbReference type="InterPro" id="IPR023296">
    <property type="entry name" value="Glyco_hydro_beta-prop_sf"/>
</dbReference>
<gene>
    <name evidence="4" type="ORF">D1631_13960</name>
</gene>
<evidence type="ECO:0000313" key="5">
    <source>
        <dbReference type="Proteomes" id="UP000278775"/>
    </source>
</evidence>
<comment type="similarity">
    <text evidence="3">Belongs to the glycosyl hydrolase 130 family.</text>
</comment>
<organism evidence="4 5">
    <name type="scientific">Chryseobacterium nematophagum</name>
    <dbReference type="NCBI Taxonomy" id="2305228"/>
    <lineage>
        <taxon>Bacteria</taxon>
        <taxon>Pseudomonadati</taxon>
        <taxon>Bacteroidota</taxon>
        <taxon>Flavobacteriia</taxon>
        <taxon>Flavobacteriales</taxon>
        <taxon>Weeksellaceae</taxon>
        <taxon>Chryseobacterium group</taxon>
        <taxon>Chryseobacterium</taxon>
    </lineage>
</organism>
<name>A0A3M7TIW5_9FLAO</name>
<protein>
    <submittedName>
        <fullName evidence="4">Pesticidal protein Cry7Aa</fullName>
    </submittedName>
</protein>
<dbReference type="CDD" id="cd18614">
    <property type="entry name" value="GH130"/>
    <property type="match status" value="1"/>
</dbReference>
<sequence length="347" mass="40257">MINVKKEGIILEKTNLGFESSGVLNPAVLYEKDFVHLFYRAVSKDNYSSIGYCQLKTPLTIENRMEIPFLYPQYNYEKKGVEDPRIVKIDGLYYLTYTAYDGINALGALATSEDLVIWEKRGLIVPQYSYEEFKHLAESRGELNEKYFRFNGKYIVPKKKGKKILIWDKNVILFPRRIHGKLYFLHRIKPDIQIVSVYDLSEFTHNFWDNFLLMFSDHILISSKYDHEVSYVGGGCPPIETEKGWLLIYHGVHDTVDGYVYCACATLLDLENPTREIARLPYPLFKPEYNYELHGKVNNVCFPSGTLVREDTLYIYYGAADEHIACASVCLSELLKELTTYKNIPHE</sequence>
<dbReference type="RefSeq" id="WP_047437532.1">
    <property type="nucleotide sequence ID" value="NZ_QWIU01000002.1"/>
</dbReference>
<dbReference type="OrthoDB" id="9775877at2"/>
<dbReference type="Pfam" id="PF04041">
    <property type="entry name" value="Glyco_hydro_130"/>
    <property type="match status" value="1"/>
</dbReference>